<protein>
    <submittedName>
        <fullName evidence="1">Uncharacterized protein</fullName>
    </submittedName>
</protein>
<gene>
    <name evidence="1" type="ORF">D917_09411</name>
</gene>
<accession>A0A1Y3EFJ9</accession>
<dbReference type="EMBL" id="LVZM01013901">
    <property type="protein sequence ID" value="OUC43923.1"/>
    <property type="molecule type" value="Genomic_DNA"/>
</dbReference>
<name>A0A1Y3EFJ9_9BILA</name>
<sequence>MSSHATNAYRQNRNISHFCCCENKRLNEISAQLDKNCRNVEINDHAYATHMLLESRVSKTYSSCRSSSE</sequence>
<feature type="non-terminal residue" evidence="1">
    <location>
        <position position="69"/>
    </location>
</feature>
<dbReference type="Proteomes" id="UP000243006">
    <property type="component" value="Unassembled WGS sequence"/>
</dbReference>
<evidence type="ECO:0000313" key="1">
    <source>
        <dbReference type="EMBL" id="OUC43923.1"/>
    </source>
</evidence>
<organism evidence="1 2">
    <name type="scientific">Trichinella nativa</name>
    <dbReference type="NCBI Taxonomy" id="6335"/>
    <lineage>
        <taxon>Eukaryota</taxon>
        <taxon>Metazoa</taxon>
        <taxon>Ecdysozoa</taxon>
        <taxon>Nematoda</taxon>
        <taxon>Enoplea</taxon>
        <taxon>Dorylaimia</taxon>
        <taxon>Trichinellida</taxon>
        <taxon>Trichinellidae</taxon>
        <taxon>Trichinella</taxon>
    </lineage>
</organism>
<evidence type="ECO:0000313" key="2">
    <source>
        <dbReference type="Proteomes" id="UP000243006"/>
    </source>
</evidence>
<reference evidence="1 2" key="1">
    <citation type="submission" date="2015-04" db="EMBL/GenBank/DDBJ databases">
        <title>Draft genome of the roundworm Trichinella nativa.</title>
        <authorList>
            <person name="Mitreva M."/>
        </authorList>
    </citation>
    <scope>NUCLEOTIDE SEQUENCE [LARGE SCALE GENOMIC DNA]</scope>
    <source>
        <strain evidence="1 2">ISS45</strain>
    </source>
</reference>
<comment type="caution">
    <text evidence="1">The sequence shown here is derived from an EMBL/GenBank/DDBJ whole genome shotgun (WGS) entry which is preliminary data.</text>
</comment>
<dbReference type="AlphaFoldDB" id="A0A1Y3EFJ9"/>
<proteinExistence type="predicted"/>